<organism evidence="1 2">
    <name type="scientific">Porcisia hertigi</name>
    <dbReference type="NCBI Taxonomy" id="2761500"/>
    <lineage>
        <taxon>Eukaryota</taxon>
        <taxon>Discoba</taxon>
        <taxon>Euglenozoa</taxon>
        <taxon>Kinetoplastea</taxon>
        <taxon>Metakinetoplastina</taxon>
        <taxon>Trypanosomatida</taxon>
        <taxon>Trypanosomatidae</taxon>
        <taxon>Leishmaniinae</taxon>
        <taxon>Porcisia</taxon>
    </lineage>
</organism>
<dbReference type="Proteomes" id="UP000674318">
    <property type="component" value="Unassembled WGS sequence"/>
</dbReference>
<protein>
    <submittedName>
        <fullName evidence="1">Uncharacterized protein</fullName>
    </submittedName>
</protein>
<dbReference type="AlphaFoldDB" id="A0A836IF85"/>
<gene>
    <name evidence="1" type="ORF">JKF63_04568</name>
</gene>
<evidence type="ECO:0000313" key="1">
    <source>
        <dbReference type="EMBL" id="KAG5502800.1"/>
    </source>
</evidence>
<comment type="caution">
    <text evidence="1">The sequence shown here is derived from an EMBL/GenBank/DDBJ whole genome shotgun (WGS) entry which is preliminary data.</text>
</comment>
<name>A0A836IF85_9TRYP</name>
<keyword evidence="2" id="KW-1185">Reference proteome</keyword>
<proteinExistence type="predicted"/>
<dbReference type="RefSeq" id="XP_067756572.1">
    <property type="nucleotide sequence ID" value="XM_067900551.1"/>
</dbReference>
<dbReference type="GeneID" id="94290628"/>
<sequence>MKTTRISKGQGKELLSVAVVVSRRQQQPLSASVDQRTPSNIHLCESVLMRYPPNTTTPGFFWSAAAEG</sequence>
<accession>A0A836IF85</accession>
<dbReference type="KEGG" id="phet:94290628"/>
<reference evidence="1 2" key="1">
    <citation type="submission" date="2021-02" db="EMBL/GenBank/DDBJ databases">
        <title>Porcisia hertigi Genome sequencing and assembly.</title>
        <authorList>
            <person name="Almutairi H."/>
            <person name="Gatherer D."/>
        </authorList>
    </citation>
    <scope>NUCLEOTIDE SEQUENCE [LARGE SCALE GENOMIC DNA]</scope>
    <source>
        <strain evidence="1 2">C119</strain>
    </source>
</reference>
<evidence type="ECO:0000313" key="2">
    <source>
        <dbReference type="Proteomes" id="UP000674318"/>
    </source>
</evidence>
<dbReference type="EMBL" id="JAFJZO010000025">
    <property type="protein sequence ID" value="KAG5502800.1"/>
    <property type="molecule type" value="Genomic_DNA"/>
</dbReference>